<name>A0A7W2KJW4_9PSED</name>
<gene>
    <name evidence="1" type="ORF">H4C80_21975</name>
</gene>
<sequence>MNTEKLKQKSVKLRMLIDSLKAQDPAAMKLSIELEPLLHAAERQLIHSAMEWRDIPGRYLFTEEGLQQYADLEHAFAEFRIELTGGESPTLARLKASMGEKPQ</sequence>
<evidence type="ECO:0000313" key="1">
    <source>
        <dbReference type="EMBL" id="MBA6099771.1"/>
    </source>
</evidence>
<proteinExistence type="predicted"/>
<dbReference type="Proteomes" id="UP000545074">
    <property type="component" value="Unassembled WGS sequence"/>
</dbReference>
<comment type="caution">
    <text evidence="1">The sequence shown here is derived from an EMBL/GenBank/DDBJ whole genome shotgun (WGS) entry which is preliminary data.</text>
</comment>
<dbReference type="AlphaFoldDB" id="A0A7W2KJW4"/>
<dbReference type="RefSeq" id="WP_182390301.1">
    <property type="nucleotide sequence ID" value="NZ_JACGCX010000019.1"/>
</dbReference>
<protein>
    <submittedName>
        <fullName evidence="1">Uncharacterized protein</fullName>
    </submittedName>
</protein>
<dbReference type="EMBL" id="JACGCX010000019">
    <property type="protein sequence ID" value="MBA6099771.1"/>
    <property type="molecule type" value="Genomic_DNA"/>
</dbReference>
<organism evidence="1 2">
    <name type="scientific">Pseudomonas juntendi</name>
    <dbReference type="NCBI Taxonomy" id="2666183"/>
    <lineage>
        <taxon>Bacteria</taxon>
        <taxon>Pseudomonadati</taxon>
        <taxon>Pseudomonadota</taxon>
        <taxon>Gammaproteobacteria</taxon>
        <taxon>Pseudomonadales</taxon>
        <taxon>Pseudomonadaceae</taxon>
        <taxon>Pseudomonas</taxon>
    </lineage>
</organism>
<accession>A0A7W2KJW4</accession>
<reference evidence="1 2" key="1">
    <citation type="submission" date="2020-07" db="EMBL/GenBank/DDBJ databases">
        <title>Diversity of carbapenemase encoding genes among Pseudomonas putida group clinical isolates in a tertiary Brazilian hospital.</title>
        <authorList>
            <person name="Alberto-Lei F."/>
            <person name="Nodari C.S."/>
            <person name="Streling A.P."/>
            <person name="Paulino J.T."/>
            <person name="Bessa-Neto F.O."/>
            <person name="Cayo R."/>
            <person name="Gales A.C."/>
        </authorList>
    </citation>
    <scope>NUCLEOTIDE SEQUENCE [LARGE SCALE GENOMIC DNA]</scope>
    <source>
        <strain evidence="1 2">12815</strain>
    </source>
</reference>
<evidence type="ECO:0000313" key="2">
    <source>
        <dbReference type="Proteomes" id="UP000545074"/>
    </source>
</evidence>